<dbReference type="SUPFAM" id="SSF50129">
    <property type="entry name" value="GroES-like"/>
    <property type="match status" value="1"/>
</dbReference>
<dbReference type="GO" id="GO:0051903">
    <property type="term" value="F:S-(hydroxymethyl)glutathione dehydrogenase [NAD(P)+] activity"/>
    <property type="evidence" value="ECO:0007669"/>
    <property type="project" value="TreeGrafter"/>
</dbReference>
<sequence length="370" mass="38993">MTTTTEALVLHEINGPLSLETIELTPLQPDEALVQIHATGICHTDLSCMNGTLPSAVPHVLGHEGAGTVLSTGQSIKNIHKGDKVLLSYTFCTQCQECTSDHPAYCQDWATLNFGQRRPNGTISLRTSAGSDLHGSFFGQSSFSRLAIVNRSSLVKVAHDAPLALLAPLGCGIQTGVGAILNTLNVQQGSSVVVFGAGAVGMSAIMAAKMRGASVIVAVDLLDNRLELATKLGATHTFLGSDPELISRVQSACGRNGAQYSVDCTGVPAVVETAIACLGTRGVAATVGAPTPGKKAAIDIFAQLVMGKTYVGCCEGDSVPSKMIPYLMDQYAQGNFPLDEMITYYPIREYEKAIHETKDGKTLKAVLLWD</sequence>
<dbReference type="GO" id="GO:0005829">
    <property type="term" value="C:cytosol"/>
    <property type="evidence" value="ECO:0007669"/>
    <property type="project" value="TreeGrafter"/>
</dbReference>
<dbReference type="InterPro" id="IPR002328">
    <property type="entry name" value="ADH_Zn_CS"/>
</dbReference>
<feature type="domain" description="Enoyl reductase (ER)" evidence="7">
    <location>
        <begin position="15"/>
        <end position="367"/>
    </location>
</feature>
<dbReference type="Gene3D" id="3.40.50.720">
    <property type="entry name" value="NAD(P)-binding Rossmann-like Domain"/>
    <property type="match status" value="1"/>
</dbReference>
<dbReference type="FunFam" id="3.40.50.720:FF:000003">
    <property type="entry name" value="S-(hydroxymethyl)glutathione dehydrogenase"/>
    <property type="match status" value="1"/>
</dbReference>
<evidence type="ECO:0000256" key="4">
    <source>
        <dbReference type="ARBA" id="ARBA00023002"/>
    </source>
</evidence>
<keyword evidence="3 6" id="KW-0862">Zinc</keyword>
<dbReference type="InterPro" id="IPR013154">
    <property type="entry name" value="ADH-like_N"/>
</dbReference>
<evidence type="ECO:0000259" key="7">
    <source>
        <dbReference type="SMART" id="SM00829"/>
    </source>
</evidence>
<evidence type="ECO:0000313" key="8">
    <source>
        <dbReference type="EMBL" id="KAE8150869.1"/>
    </source>
</evidence>
<accession>A0A5N6TXQ1</accession>
<dbReference type="AlphaFoldDB" id="A0A5N6TXQ1"/>
<evidence type="ECO:0000256" key="6">
    <source>
        <dbReference type="RuleBase" id="RU361277"/>
    </source>
</evidence>
<reference evidence="8 9" key="1">
    <citation type="submission" date="2019-04" db="EMBL/GenBank/DDBJ databases">
        <title>Friends and foes A comparative genomics study of 23 Aspergillus species from section Flavi.</title>
        <authorList>
            <consortium name="DOE Joint Genome Institute"/>
            <person name="Kjaerbolling I."/>
            <person name="Vesth T."/>
            <person name="Frisvad J.C."/>
            <person name="Nybo J.L."/>
            <person name="Theobald S."/>
            <person name="Kildgaard S."/>
            <person name="Isbrandt T."/>
            <person name="Kuo A."/>
            <person name="Sato A."/>
            <person name="Lyhne E.K."/>
            <person name="Kogle M.E."/>
            <person name="Wiebenga A."/>
            <person name="Kun R.S."/>
            <person name="Lubbers R.J."/>
            <person name="Makela M.R."/>
            <person name="Barry K."/>
            <person name="Chovatia M."/>
            <person name="Clum A."/>
            <person name="Daum C."/>
            <person name="Haridas S."/>
            <person name="He G."/>
            <person name="LaButti K."/>
            <person name="Lipzen A."/>
            <person name="Mondo S."/>
            <person name="Riley R."/>
            <person name="Salamov A."/>
            <person name="Simmons B.A."/>
            <person name="Magnuson J.K."/>
            <person name="Henrissat B."/>
            <person name="Mortensen U.H."/>
            <person name="Larsen T.O."/>
            <person name="Devries R.P."/>
            <person name="Grigoriev I.V."/>
            <person name="Machida M."/>
            <person name="Baker S.E."/>
            <person name="Andersen M.R."/>
        </authorList>
    </citation>
    <scope>NUCLEOTIDE SEQUENCE [LARGE SCALE GENOMIC DNA]</scope>
    <source>
        <strain evidence="8 9">IBT 18842</strain>
    </source>
</reference>
<dbReference type="EMBL" id="ML742083">
    <property type="protein sequence ID" value="KAE8150869.1"/>
    <property type="molecule type" value="Genomic_DNA"/>
</dbReference>
<gene>
    <name evidence="8" type="ORF">BDV25DRAFT_153580</name>
</gene>
<comment type="similarity">
    <text evidence="6">Belongs to the zinc-containing alcohol dehydrogenase family.</text>
</comment>
<name>A0A5N6TXQ1_ASPAV</name>
<organism evidence="8 9">
    <name type="scientific">Aspergillus avenaceus</name>
    <dbReference type="NCBI Taxonomy" id="36643"/>
    <lineage>
        <taxon>Eukaryota</taxon>
        <taxon>Fungi</taxon>
        <taxon>Dikarya</taxon>
        <taxon>Ascomycota</taxon>
        <taxon>Pezizomycotina</taxon>
        <taxon>Eurotiomycetes</taxon>
        <taxon>Eurotiomycetidae</taxon>
        <taxon>Eurotiales</taxon>
        <taxon>Aspergillaceae</taxon>
        <taxon>Aspergillus</taxon>
        <taxon>Aspergillus subgen. Circumdati</taxon>
    </lineage>
</organism>
<keyword evidence="2 6" id="KW-0479">Metal-binding</keyword>
<dbReference type="SUPFAM" id="SSF51735">
    <property type="entry name" value="NAD(P)-binding Rossmann-fold domains"/>
    <property type="match status" value="1"/>
</dbReference>
<dbReference type="SMART" id="SM00829">
    <property type="entry name" value="PKS_ER"/>
    <property type="match status" value="1"/>
</dbReference>
<keyword evidence="4" id="KW-0560">Oxidoreductase</keyword>
<dbReference type="GO" id="GO:0008270">
    <property type="term" value="F:zinc ion binding"/>
    <property type="evidence" value="ECO:0007669"/>
    <property type="project" value="InterPro"/>
</dbReference>
<keyword evidence="5" id="KW-0520">NAD</keyword>
<comment type="cofactor">
    <cofactor evidence="1 6">
        <name>Zn(2+)</name>
        <dbReference type="ChEBI" id="CHEBI:29105"/>
    </cofactor>
</comment>
<dbReference type="GO" id="GO:0046294">
    <property type="term" value="P:formaldehyde catabolic process"/>
    <property type="evidence" value="ECO:0007669"/>
    <property type="project" value="TreeGrafter"/>
</dbReference>
<evidence type="ECO:0000256" key="2">
    <source>
        <dbReference type="ARBA" id="ARBA00022723"/>
    </source>
</evidence>
<dbReference type="Proteomes" id="UP000325780">
    <property type="component" value="Unassembled WGS sequence"/>
</dbReference>
<dbReference type="PANTHER" id="PTHR43880">
    <property type="entry name" value="ALCOHOL DEHYDROGENASE"/>
    <property type="match status" value="1"/>
</dbReference>
<dbReference type="Pfam" id="PF00107">
    <property type="entry name" value="ADH_zinc_N"/>
    <property type="match status" value="1"/>
</dbReference>
<evidence type="ECO:0000256" key="5">
    <source>
        <dbReference type="ARBA" id="ARBA00023027"/>
    </source>
</evidence>
<dbReference type="PROSITE" id="PS00059">
    <property type="entry name" value="ADH_ZINC"/>
    <property type="match status" value="1"/>
</dbReference>
<dbReference type="CDD" id="cd08278">
    <property type="entry name" value="benzyl_alcohol_DH"/>
    <property type="match status" value="1"/>
</dbReference>
<dbReference type="OrthoDB" id="1560166at2759"/>
<keyword evidence="9" id="KW-1185">Reference proteome</keyword>
<proteinExistence type="inferred from homology"/>
<dbReference type="Gene3D" id="3.90.180.10">
    <property type="entry name" value="Medium-chain alcohol dehydrogenases, catalytic domain"/>
    <property type="match status" value="1"/>
</dbReference>
<dbReference type="InterPro" id="IPR013149">
    <property type="entry name" value="ADH-like_C"/>
</dbReference>
<evidence type="ECO:0000256" key="3">
    <source>
        <dbReference type="ARBA" id="ARBA00022833"/>
    </source>
</evidence>
<dbReference type="InterPro" id="IPR020843">
    <property type="entry name" value="ER"/>
</dbReference>
<dbReference type="InterPro" id="IPR036291">
    <property type="entry name" value="NAD(P)-bd_dom_sf"/>
</dbReference>
<protein>
    <submittedName>
        <fullName evidence="8">Chaperonin 10-like protein</fullName>
    </submittedName>
</protein>
<dbReference type="InterPro" id="IPR011032">
    <property type="entry name" value="GroES-like_sf"/>
</dbReference>
<dbReference type="Pfam" id="PF08240">
    <property type="entry name" value="ADH_N"/>
    <property type="match status" value="1"/>
</dbReference>
<evidence type="ECO:0000313" key="9">
    <source>
        <dbReference type="Proteomes" id="UP000325780"/>
    </source>
</evidence>
<dbReference type="PANTHER" id="PTHR43880:SF12">
    <property type="entry name" value="ALCOHOL DEHYDROGENASE CLASS-3"/>
    <property type="match status" value="1"/>
</dbReference>
<evidence type="ECO:0000256" key="1">
    <source>
        <dbReference type="ARBA" id="ARBA00001947"/>
    </source>
</evidence>